<dbReference type="Pfam" id="PF00359">
    <property type="entry name" value="PTS_EIIA_2"/>
    <property type="match status" value="1"/>
</dbReference>
<dbReference type="Proteomes" id="UP000886721">
    <property type="component" value="Unassembled WGS sequence"/>
</dbReference>
<dbReference type="AlphaFoldDB" id="A0A9D1WUC3"/>
<dbReference type="SUPFAM" id="SSF55804">
    <property type="entry name" value="Phoshotransferase/anion transport protein"/>
    <property type="match status" value="1"/>
</dbReference>
<evidence type="ECO:0000259" key="1">
    <source>
        <dbReference type="PROSITE" id="PS51094"/>
    </source>
</evidence>
<reference evidence="2" key="1">
    <citation type="journal article" date="2021" name="PeerJ">
        <title>Extensive microbial diversity within the chicken gut microbiome revealed by metagenomics and culture.</title>
        <authorList>
            <person name="Gilroy R."/>
            <person name="Ravi A."/>
            <person name="Getino M."/>
            <person name="Pursley I."/>
            <person name="Horton D.L."/>
            <person name="Alikhan N.F."/>
            <person name="Baker D."/>
            <person name="Gharbi K."/>
            <person name="Hall N."/>
            <person name="Watson M."/>
            <person name="Adriaenssens E.M."/>
            <person name="Foster-Nyarko E."/>
            <person name="Jarju S."/>
            <person name="Secka A."/>
            <person name="Antonio M."/>
            <person name="Oren A."/>
            <person name="Chaudhuri R.R."/>
            <person name="La Ragione R."/>
            <person name="Hildebrand F."/>
            <person name="Pallen M.J."/>
        </authorList>
    </citation>
    <scope>NUCLEOTIDE SEQUENCE</scope>
    <source>
        <strain evidence="2">CHK191-13928</strain>
    </source>
</reference>
<name>A0A9D1WUC3_9FIRM</name>
<organism evidence="2 3">
    <name type="scientific">Candidatus Anaerostipes excrementavium</name>
    <dbReference type="NCBI Taxonomy" id="2838463"/>
    <lineage>
        <taxon>Bacteria</taxon>
        <taxon>Bacillati</taxon>
        <taxon>Bacillota</taxon>
        <taxon>Clostridia</taxon>
        <taxon>Lachnospirales</taxon>
        <taxon>Lachnospiraceae</taxon>
        <taxon>Anaerostipes</taxon>
    </lineage>
</organism>
<evidence type="ECO:0000313" key="2">
    <source>
        <dbReference type="EMBL" id="HIX66991.1"/>
    </source>
</evidence>
<dbReference type="InterPro" id="IPR002178">
    <property type="entry name" value="PTS_EIIA_type-2_dom"/>
</dbReference>
<dbReference type="InterPro" id="IPR016152">
    <property type="entry name" value="PTrfase/Anion_transptr"/>
</dbReference>
<keyword evidence="2" id="KW-0813">Transport</keyword>
<dbReference type="CDD" id="cd00211">
    <property type="entry name" value="PTS_IIA_fru"/>
    <property type="match status" value="1"/>
</dbReference>
<protein>
    <submittedName>
        <fullName evidence="2">PTS sugar transporter subunit IIA</fullName>
    </submittedName>
</protein>
<dbReference type="PANTHER" id="PTHR47738:SF3">
    <property type="entry name" value="PHOSPHOTRANSFERASE SYSTEM MANNITOL_FRUCTOSE-SPECIFIC IIA DOMAIN CONTAINING PROTEIN"/>
    <property type="match status" value="1"/>
</dbReference>
<accession>A0A9D1WUC3</accession>
<keyword evidence="2" id="KW-0762">Sugar transport</keyword>
<comment type="caution">
    <text evidence="2">The sequence shown here is derived from an EMBL/GenBank/DDBJ whole genome shotgun (WGS) entry which is preliminary data.</text>
</comment>
<proteinExistence type="predicted"/>
<dbReference type="EMBL" id="DXEM01000007">
    <property type="protein sequence ID" value="HIX66991.1"/>
    <property type="molecule type" value="Genomic_DNA"/>
</dbReference>
<dbReference type="InterPro" id="IPR051541">
    <property type="entry name" value="PTS_SugarTrans_NitroReg"/>
</dbReference>
<dbReference type="Gene3D" id="3.40.930.10">
    <property type="entry name" value="Mannitol-specific EII, Chain A"/>
    <property type="match status" value="1"/>
</dbReference>
<evidence type="ECO:0000313" key="3">
    <source>
        <dbReference type="Proteomes" id="UP000886721"/>
    </source>
</evidence>
<dbReference type="PANTHER" id="PTHR47738">
    <property type="entry name" value="PTS SYSTEM FRUCTOSE-LIKE EIIA COMPONENT-RELATED"/>
    <property type="match status" value="1"/>
</dbReference>
<feature type="domain" description="PTS EIIA type-2" evidence="1">
    <location>
        <begin position="1"/>
        <end position="148"/>
    </location>
</feature>
<gene>
    <name evidence="2" type="ORF">H9735_02545</name>
</gene>
<sequence>MYLDENLIKLHLEVQTKNELFSLLSKEMLEKNLVKKNFLEFLKKREADYPTGMQIMEYGVAIPHTEIECVNRSQIYFVTLKTPILFRNMVDLDEKIEVKFVFLLAMNQPKEHLNVLMNVMKLCQDKSAMEKLIKCDDKMIAKEILSKNGIQ</sequence>
<dbReference type="PROSITE" id="PS51094">
    <property type="entry name" value="PTS_EIIA_TYPE_2"/>
    <property type="match status" value="1"/>
</dbReference>
<reference evidence="2" key="2">
    <citation type="submission" date="2021-04" db="EMBL/GenBank/DDBJ databases">
        <authorList>
            <person name="Gilroy R."/>
        </authorList>
    </citation>
    <scope>NUCLEOTIDE SEQUENCE</scope>
    <source>
        <strain evidence="2">CHK191-13928</strain>
    </source>
</reference>